<dbReference type="SUPFAM" id="SSF56784">
    <property type="entry name" value="HAD-like"/>
    <property type="match status" value="1"/>
</dbReference>
<dbReference type="SFLD" id="SFLDG01129">
    <property type="entry name" value="C1.5:_HAD__Beta-PGM__Phosphata"/>
    <property type="match status" value="1"/>
</dbReference>
<dbReference type="PANTHER" id="PTHR47438:SF1">
    <property type="entry name" value="PHOSPHATE METABOLISM PROTEIN 8-RELATED"/>
    <property type="match status" value="1"/>
</dbReference>
<organism evidence="1 2">
    <name type="scientific">Limnobacter thiooxidans</name>
    <dbReference type="NCBI Taxonomy" id="131080"/>
    <lineage>
        <taxon>Bacteria</taxon>
        <taxon>Pseudomonadati</taxon>
        <taxon>Pseudomonadota</taxon>
        <taxon>Betaproteobacteria</taxon>
        <taxon>Burkholderiales</taxon>
        <taxon>Burkholderiaceae</taxon>
        <taxon>Limnobacter</taxon>
    </lineage>
</organism>
<dbReference type="Gene3D" id="1.10.150.450">
    <property type="match status" value="1"/>
</dbReference>
<dbReference type="InterPro" id="IPR036412">
    <property type="entry name" value="HAD-like_sf"/>
</dbReference>
<dbReference type="PANTHER" id="PTHR47438">
    <property type="entry name" value="PHOSPHATE METABOLISM PROTEIN 8-RELATED"/>
    <property type="match status" value="1"/>
</dbReference>
<keyword evidence="2" id="KW-1185">Reference proteome</keyword>
<dbReference type="SFLD" id="SFLDS00003">
    <property type="entry name" value="Haloacid_Dehalogenase"/>
    <property type="match status" value="1"/>
</dbReference>
<dbReference type="EMBL" id="AP028947">
    <property type="protein sequence ID" value="BET24676.1"/>
    <property type="molecule type" value="Genomic_DNA"/>
</dbReference>
<dbReference type="GO" id="GO:0006206">
    <property type="term" value="P:pyrimidine nucleobase metabolic process"/>
    <property type="evidence" value="ECO:0007669"/>
    <property type="project" value="TreeGrafter"/>
</dbReference>
<dbReference type="InterPro" id="IPR023214">
    <property type="entry name" value="HAD_sf"/>
</dbReference>
<name>A0AA86IYS3_9BURK</name>
<dbReference type="GO" id="GO:0008252">
    <property type="term" value="F:nucleotidase activity"/>
    <property type="evidence" value="ECO:0007669"/>
    <property type="project" value="TreeGrafter"/>
</dbReference>
<proteinExistence type="predicted"/>
<protein>
    <submittedName>
        <fullName evidence="1">Pyrimidine 5'-nucleotidase</fullName>
    </submittedName>
</protein>
<accession>A0AA86IYS3</accession>
<evidence type="ECO:0000313" key="2">
    <source>
        <dbReference type="Proteomes" id="UP001329151"/>
    </source>
</evidence>
<dbReference type="InterPro" id="IPR052791">
    <property type="entry name" value="SSM1_domain"/>
</dbReference>
<dbReference type="Pfam" id="PF00702">
    <property type="entry name" value="Hydrolase"/>
    <property type="match status" value="1"/>
</dbReference>
<dbReference type="Proteomes" id="UP001329151">
    <property type="component" value="Chromosome"/>
</dbReference>
<dbReference type="KEGG" id="lto:RGQ30_01770"/>
<reference evidence="1 2" key="1">
    <citation type="submission" date="2023-10" db="EMBL/GenBank/DDBJ databases">
        <title>Complete Genome Sequence of Limnobacter thiooxidans CS-K2T, Isolated from freshwater lake sediments in Bavaria, Germany.</title>
        <authorList>
            <person name="Naruki M."/>
            <person name="Watanabe A."/>
            <person name="Warashina T."/>
            <person name="Morita T."/>
            <person name="Arakawa K."/>
        </authorList>
    </citation>
    <scope>NUCLEOTIDE SEQUENCE [LARGE SCALE GENOMIC DNA]</scope>
    <source>
        <strain evidence="1 2">CS-K2</strain>
    </source>
</reference>
<sequence length="230" mass="26508">MRIRYIRRPHAGLSCKVYLLDLDNTLHLASSHILPEINRQMTRYLETHLELDTQKASELRTQYWLRYGATLLGMMRHHQTDPHHFLANTHVFPELKTVSSRHGSVPHRLRSLNGVRIMLTNAPRAYAVALCKELGLYRHLHAVIAIEDMVVHQAWRPKPAGILWPNLKSKLKGRKALLVDDTLGHLEQAARHGIQTSWITFPGLGFKPIGLKGRVKHRIRQFEAIRTAKF</sequence>
<dbReference type="Gene3D" id="3.40.50.1000">
    <property type="entry name" value="HAD superfamily/HAD-like"/>
    <property type="match status" value="1"/>
</dbReference>
<dbReference type="GO" id="GO:0009166">
    <property type="term" value="P:nucleotide catabolic process"/>
    <property type="evidence" value="ECO:0007669"/>
    <property type="project" value="TreeGrafter"/>
</dbReference>
<dbReference type="SFLD" id="SFLDG01132">
    <property type="entry name" value="C1.5.3:_5'-Nucleotidase_Like"/>
    <property type="match status" value="1"/>
</dbReference>
<dbReference type="RefSeq" id="WP_130557088.1">
    <property type="nucleotide sequence ID" value="NZ_AP028947.1"/>
</dbReference>
<gene>
    <name evidence="1" type="ORF">RGQ30_01770</name>
</gene>
<dbReference type="InterPro" id="IPR010237">
    <property type="entry name" value="Pyr-5-nucltdase"/>
</dbReference>
<dbReference type="AlphaFoldDB" id="A0AA86IYS3"/>
<evidence type="ECO:0000313" key="1">
    <source>
        <dbReference type="EMBL" id="BET24676.1"/>
    </source>
</evidence>